<dbReference type="Proteomes" id="UP001595896">
    <property type="component" value="Unassembled WGS sequence"/>
</dbReference>
<dbReference type="EC" id="2.3.-.-" evidence="4"/>
<dbReference type="PANTHER" id="PTHR43877">
    <property type="entry name" value="AMINOALKYLPHOSPHONATE N-ACETYLTRANSFERASE-RELATED-RELATED"/>
    <property type="match status" value="1"/>
</dbReference>
<dbReference type="SUPFAM" id="SSF55729">
    <property type="entry name" value="Acyl-CoA N-acyltransferases (Nat)"/>
    <property type="match status" value="1"/>
</dbReference>
<dbReference type="Pfam" id="PF00583">
    <property type="entry name" value="Acetyltransf_1"/>
    <property type="match status" value="1"/>
</dbReference>
<feature type="domain" description="N-acetyltransferase" evidence="3">
    <location>
        <begin position="1"/>
        <end position="158"/>
    </location>
</feature>
<evidence type="ECO:0000259" key="3">
    <source>
        <dbReference type="PROSITE" id="PS51186"/>
    </source>
</evidence>
<dbReference type="InterPro" id="IPR050832">
    <property type="entry name" value="Bact_Acetyltransf"/>
</dbReference>
<protein>
    <submittedName>
        <fullName evidence="4">GNAT family N-acetyltransferase</fullName>
        <ecNumber evidence="4">2.3.-.-</ecNumber>
    </submittedName>
</protein>
<organism evidence="4 5">
    <name type="scientific">Bacillus daqingensis</name>
    <dbReference type="NCBI Taxonomy" id="872396"/>
    <lineage>
        <taxon>Bacteria</taxon>
        <taxon>Bacillati</taxon>
        <taxon>Bacillota</taxon>
        <taxon>Bacilli</taxon>
        <taxon>Bacillales</taxon>
        <taxon>Bacillaceae</taxon>
        <taxon>Bacillus</taxon>
    </lineage>
</organism>
<keyword evidence="2 4" id="KW-0012">Acyltransferase</keyword>
<accession>A0ABV9NVT1</accession>
<dbReference type="CDD" id="cd04301">
    <property type="entry name" value="NAT_SF"/>
    <property type="match status" value="1"/>
</dbReference>
<evidence type="ECO:0000256" key="1">
    <source>
        <dbReference type="ARBA" id="ARBA00022679"/>
    </source>
</evidence>
<dbReference type="EMBL" id="JBHSGK010000013">
    <property type="protein sequence ID" value="MFC4737417.1"/>
    <property type="molecule type" value="Genomic_DNA"/>
</dbReference>
<proteinExistence type="predicted"/>
<keyword evidence="1 4" id="KW-0808">Transferase</keyword>
<dbReference type="InterPro" id="IPR016181">
    <property type="entry name" value="Acyl_CoA_acyltransferase"/>
</dbReference>
<evidence type="ECO:0000313" key="5">
    <source>
        <dbReference type="Proteomes" id="UP001595896"/>
    </source>
</evidence>
<gene>
    <name evidence="4" type="ORF">ACFO4L_12515</name>
</gene>
<evidence type="ECO:0000313" key="4">
    <source>
        <dbReference type="EMBL" id="MFC4737417.1"/>
    </source>
</evidence>
<comment type="caution">
    <text evidence="4">The sequence shown here is derived from an EMBL/GenBank/DDBJ whole genome shotgun (WGS) entry which is preliminary data.</text>
</comment>
<reference evidence="5" key="1">
    <citation type="journal article" date="2019" name="Int. J. Syst. Evol. Microbiol.">
        <title>The Global Catalogue of Microorganisms (GCM) 10K type strain sequencing project: providing services to taxonomists for standard genome sequencing and annotation.</title>
        <authorList>
            <consortium name="The Broad Institute Genomics Platform"/>
            <consortium name="The Broad Institute Genome Sequencing Center for Infectious Disease"/>
            <person name="Wu L."/>
            <person name="Ma J."/>
        </authorList>
    </citation>
    <scope>NUCLEOTIDE SEQUENCE [LARGE SCALE GENOMIC DNA]</scope>
    <source>
        <strain evidence="5">JCM 12165</strain>
    </source>
</reference>
<dbReference type="Gene3D" id="3.40.630.30">
    <property type="match status" value="1"/>
</dbReference>
<dbReference type="PROSITE" id="PS51186">
    <property type="entry name" value="GNAT"/>
    <property type="match status" value="1"/>
</dbReference>
<name>A0ABV9NVT1_9BACI</name>
<evidence type="ECO:0000256" key="2">
    <source>
        <dbReference type="ARBA" id="ARBA00023315"/>
    </source>
</evidence>
<dbReference type="GO" id="GO:0016746">
    <property type="term" value="F:acyltransferase activity"/>
    <property type="evidence" value="ECO:0007669"/>
    <property type="project" value="UniProtKB-KW"/>
</dbReference>
<dbReference type="InterPro" id="IPR000182">
    <property type="entry name" value="GNAT_dom"/>
</dbReference>
<dbReference type="PANTHER" id="PTHR43877:SF1">
    <property type="entry name" value="ACETYLTRANSFERASE"/>
    <property type="match status" value="1"/>
</dbReference>
<keyword evidence="5" id="KW-1185">Reference proteome</keyword>
<sequence>MIIRCAQPEDAAGIAGVQVDSWRETYGGIVPDSYLNRMSTADRKQKWAKKTGSVIVAESRGEIVGFIHYGPERSGSWPGFDGELYALYIRRRHHRQGIGIQLFNAAVNELEQLGCRSAVCCVLAENESARLFYEAHGGKQIGDDTFFIDDVRMHEVIYGWDQLPRRQ</sequence>
<dbReference type="RefSeq" id="WP_377910014.1">
    <property type="nucleotide sequence ID" value="NZ_JBHSGK010000013.1"/>
</dbReference>